<feature type="transmembrane region" description="Helical" evidence="1">
    <location>
        <begin position="58"/>
        <end position="78"/>
    </location>
</feature>
<comment type="caution">
    <text evidence="2">The sequence shown here is derived from an EMBL/GenBank/DDBJ whole genome shotgun (WGS) entry which is preliminary data.</text>
</comment>
<dbReference type="RefSeq" id="WP_226394330.1">
    <property type="nucleotide sequence ID" value="NZ_JADCKL010000002.1"/>
</dbReference>
<organism evidence="2 3">
    <name type="scientific">Claveliimonas monacensis</name>
    <dbReference type="NCBI Taxonomy" id="2779351"/>
    <lineage>
        <taxon>Bacteria</taxon>
        <taxon>Bacillati</taxon>
        <taxon>Bacillota</taxon>
        <taxon>Clostridia</taxon>
        <taxon>Lachnospirales</taxon>
        <taxon>Lachnospiraceae</taxon>
        <taxon>Claveliimonas</taxon>
    </lineage>
</organism>
<sequence length="113" mass="12614">MKKYRKELVLALIQAVMFYLFPLTAGPTDMMGLVVVLLFSTFLLSLLLGALSRAPFKYAYPLLVCALFLPTVPIHYNATALPHVLWYLADGYLGLGVGCLFRAVIYTISMKNH</sequence>
<keyword evidence="1" id="KW-0812">Transmembrane</keyword>
<keyword evidence="1" id="KW-0472">Membrane</keyword>
<evidence type="ECO:0000256" key="1">
    <source>
        <dbReference type="SAM" id="Phobius"/>
    </source>
</evidence>
<name>A0ABR9RHP3_9FIRM</name>
<feature type="transmembrane region" description="Helical" evidence="1">
    <location>
        <begin position="84"/>
        <end position="105"/>
    </location>
</feature>
<accession>A0ABR9RHP3</accession>
<keyword evidence="1" id="KW-1133">Transmembrane helix</keyword>
<gene>
    <name evidence="2" type="ORF">INF30_04160</name>
</gene>
<keyword evidence="3" id="KW-1185">Reference proteome</keyword>
<dbReference type="EMBL" id="JADCKL010000002">
    <property type="protein sequence ID" value="MBE5062457.1"/>
    <property type="molecule type" value="Genomic_DNA"/>
</dbReference>
<feature type="transmembrane region" description="Helical" evidence="1">
    <location>
        <begin position="7"/>
        <end position="25"/>
    </location>
</feature>
<feature type="transmembrane region" description="Helical" evidence="1">
    <location>
        <begin position="31"/>
        <end position="51"/>
    </location>
</feature>
<evidence type="ECO:0000313" key="2">
    <source>
        <dbReference type="EMBL" id="MBE5062457.1"/>
    </source>
</evidence>
<dbReference type="Proteomes" id="UP000758652">
    <property type="component" value="Unassembled WGS sequence"/>
</dbReference>
<reference evidence="2 3" key="1">
    <citation type="submission" date="2020-10" db="EMBL/GenBank/DDBJ databases">
        <title>ChiBAC.</title>
        <authorList>
            <person name="Zenner C."/>
            <person name="Hitch T.C.A."/>
            <person name="Clavel T."/>
        </authorList>
    </citation>
    <scope>NUCLEOTIDE SEQUENCE [LARGE SCALE GENOMIC DNA]</scope>
    <source>
        <strain evidence="2 3">DSM 108991</strain>
    </source>
</reference>
<protein>
    <submittedName>
        <fullName evidence="2">Uncharacterized protein</fullName>
    </submittedName>
</protein>
<evidence type="ECO:0000313" key="3">
    <source>
        <dbReference type="Proteomes" id="UP000758652"/>
    </source>
</evidence>
<proteinExistence type="predicted"/>